<dbReference type="AlphaFoldDB" id="A0A0F9T6T2"/>
<keyword evidence="1" id="KW-1133">Transmembrane helix</keyword>
<keyword evidence="1" id="KW-0472">Membrane</keyword>
<feature type="transmembrane region" description="Helical" evidence="1">
    <location>
        <begin position="12"/>
        <end position="33"/>
    </location>
</feature>
<sequence length="34" mass="3718">MKELRSDWAFRVAFGISVAGSTVFIIYVVATILG</sequence>
<accession>A0A0F9T6T2</accession>
<proteinExistence type="predicted"/>
<organism evidence="2">
    <name type="scientific">marine sediment metagenome</name>
    <dbReference type="NCBI Taxonomy" id="412755"/>
    <lineage>
        <taxon>unclassified sequences</taxon>
        <taxon>metagenomes</taxon>
        <taxon>ecological metagenomes</taxon>
    </lineage>
</organism>
<evidence type="ECO:0000256" key="1">
    <source>
        <dbReference type="SAM" id="Phobius"/>
    </source>
</evidence>
<evidence type="ECO:0000313" key="2">
    <source>
        <dbReference type="EMBL" id="KKN76920.1"/>
    </source>
</evidence>
<comment type="caution">
    <text evidence="2">The sequence shown here is derived from an EMBL/GenBank/DDBJ whole genome shotgun (WGS) entry which is preliminary data.</text>
</comment>
<protein>
    <submittedName>
        <fullName evidence="2">Uncharacterized protein</fullName>
    </submittedName>
</protein>
<reference evidence="2" key="1">
    <citation type="journal article" date="2015" name="Nature">
        <title>Complex archaea that bridge the gap between prokaryotes and eukaryotes.</title>
        <authorList>
            <person name="Spang A."/>
            <person name="Saw J.H."/>
            <person name="Jorgensen S.L."/>
            <person name="Zaremba-Niedzwiedzka K."/>
            <person name="Martijn J."/>
            <person name="Lind A.E."/>
            <person name="van Eijk R."/>
            <person name="Schleper C."/>
            <person name="Guy L."/>
            <person name="Ettema T.J."/>
        </authorList>
    </citation>
    <scope>NUCLEOTIDE SEQUENCE</scope>
</reference>
<dbReference type="EMBL" id="LAZR01000287">
    <property type="protein sequence ID" value="KKN76920.1"/>
    <property type="molecule type" value="Genomic_DNA"/>
</dbReference>
<keyword evidence="1" id="KW-0812">Transmembrane</keyword>
<name>A0A0F9T6T2_9ZZZZ</name>
<gene>
    <name evidence="2" type="ORF">LCGC14_0365720</name>
</gene>